<dbReference type="Gene3D" id="3.40.91.30">
    <property type="match status" value="1"/>
</dbReference>
<reference evidence="1 2" key="1">
    <citation type="journal article" date="2018" name="Int. J. Food Microbiol.">
        <title>Growth of Carnobacterium spp. isolated from chilled vacuum-packaged meat under relevant acidic conditions.</title>
        <authorList>
            <person name="Zhang P."/>
            <person name="Badoni M."/>
            <person name="Ganzle M."/>
            <person name="Yang X."/>
        </authorList>
    </citation>
    <scope>NUCLEOTIDE SEQUENCE [LARGE SCALE GENOMIC DNA]</scope>
    <source>
        <strain evidence="1 2">B2</strain>
    </source>
</reference>
<dbReference type="AlphaFoldDB" id="A0A7Z8D2C3"/>
<dbReference type="Proteomes" id="UP000297938">
    <property type="component" value="Unassembled WGS sequence"/>
</dbReference>
<evidence type="ECO:0000313" key="2">
    <source>
        <dbReference type="Proteomes" id="UP000297938"/>
    </source>
</evidence>
<dbReference type="RefSeq" id="WP_135018873.1">
    <property type="nucleotide sequence ID" value="NZ_CBCPJX010000006.1"/>
</dbReference>
<organism evidence="1 2">
    <name type="scientific">Carnobacterium divergens</name>
    <name type="common">Lactobacillus divergens</name>
    <dbReference type="NCBI Taxonomy" id="2748"/>
    <lineage>
        <taxon>Bacteria</taxon>
        <taxon>Bacillati</taxon>
        <taxon>Bacillota</taxon>
        <taxon>Bacilli</taxon>
        <taxon>Lactobacillales</taxon>
        <taxon>Carnobacteriaceae</taxon>
        <taxon>Carnobacterium</taxon>
    </lineage>
</organism>
<dbReference type="InterPro" id="IPR009414">
    <property type="entry name" value="DUF1064"/>
</dbReference>
<dbReference type="EMBL" id="NRPP01000002">
    <property type="protein sequence ID" value="TFJ30495.1"/>
    <property type="molecule type" value="Genomic_DNA"/>
</dbReference>
<dbReference type="Pfam" id="PF06356">
    <property type="entry name" value="DUF1064"/>
    <property type="match status" value="1"/>
</dbReference>
<gene>
    <name evidence="1" type="ORF">CKN69_00875</name>
</gene>
<sequence>MAIKGYKKPNKYKAKKTLVGGIKFDSIAESKYYQMLLNQNVSNFKMQVEFVLQDKFKFGKRTIRAIKYKPDFVFYDDEGNILKVVDVKGMQTAIFKLKAKLFSNRYGIEITLAEYDKRTGMFIETGAHDPKPKKRG</sequence>
<name>A0A7Z8D2C3_CARDV</name>
<proteinExistence type="predicted"/>
<evidence type="ECO:0000313" key="1">
    <source>
        <dbReference type="EMBL" id="TFJ30495.1"/>
    </source>
</evidence>
<comment type="caution">
    <text evidence="1">The sequence shown here is derived from an EMBL/GenBank/DDBJ whole genome shotgun (WGS) entry which is preliminary data.</text>
</comment>
<protein>
    <submittedName>
        <fullName evidence="1">Uncharacterized protein</fullName>
    </submittedName>
</protein>
<accession>A0A7Z8D2C3</accession>